<dbReference type="EMBL" id="FNCH01000009">
    <property type="protein sequence ID" value="SDG66883.1"/>
    <property type="molecule type" value="Genomic_DNA"/>
</dbReference>
<protein>
    <submittedName>
        <fullName evidence="1">Uncharacterized protein</fullName>
    </submittedName>
</protein>
<name>A0A1G7W4N0_9SPHI</name>
<proteinExistence type="predicted"/>
<reference evidence="2" key="1">
    <citation type="submission" date="2016-10" db="EMBL/GenBank/DDBJ databases">
        <authorList>
            <person name="Varghese N."/>
            <person name="Submissions S."/>
        </authorList>
    </citation>
    <scope>NUCLEOTIDE SEQUENCE [LARGE SCALE GENOMIC DNA]</scope>
    <source>
        <strain evidence="2">DSM 17933</strain>
    </source>
</reference>
<accession>A0A1G7W4N0</accession>
<dbReference type="STRING" id="405671.SAMN05421827_10997"/>
<gene>
    <name evidence="1" type="ORF">SAMN05421827_10997</name>
</gene>
<evidence type="ECO:0000313" key="1">
    <source>
        <dbReference type="EMBL" id="SDG66883.1"/>
    </source>
</evidence>
<dbReference type="RefSeq" id="WP_090500499.1">
    <property type="nucleotide sequence ID" value="NZ_FNCH01000009.1"/>
</dbReference>
<dbReference type="Proteomes" id="UP000199643">
    <property type="component" value="Unassembled WGS sequence"/>
</dbReference>
<sequence length="129" mass="15250">MKKYNALFCNKLIDRGKILEKVVQDMGISIAEVARKTNYERTTVYRHFSKSDLDYAIILKYGKALKYDFSVQFPELLDFTSQYDAPLSDYKVITVADALKERDYWKDKYVALLERHNELLYRELGMKSK</sequence>
<dbReference type="AlphaFoldDB" id="A0A1G7W4N0"/>
<evidence type="ECO:0000313" key="2">
    <source>
        <dbReference type="Proteomes" id="UP000199643"/>
    </source>
</evidence>
<dbReference type="OrthoDB" id="981159at2"/>
<keyword evidence="2" id="KW-1185">Reference proteome</keyword>
<organism evidence="1 2">
    <name type="scientific">Pedobacter terrae</name>
    <dbReference type="NCBI Taxonomy" id="405671"/>
    <lineage>
        <taxon>Bacteria</taxon>
        <taxon>Pseudomonadati</taxon>
        <taxon>Bacteroidota</taxon>
        <taxon>Sphingobacteriia</taxon>
        <taxon>Sphingobacteriales</taxon>
        <taxon>Sphingobacteriaceae</taxon>
        <taxon>Pedobacter</taxon>
    </lineage>
</organism>